<reference evidence="3" key="1">
    <citation type="journal article" date="2021" name="IMA Fungus">
        <title>Genomic characterization of three marine fungi, including Emericellopsis atlantica sp. nov. with signatures of a generalist lifestyle and marine biomass degradation.</title>
        <authorList>
            <person name="Hagestad O.C."/>
            <person name="Hou L."/>
            <person name="Andersen J.H."/>
            <person name="Hansen E.H."/>
            <person name="Altermark B."/>
            <person name="Li C."/>
            <person name="Kuhnert E."/>
            <person name="Cox R.J."/>
            <person name="Crous P.W."/>
            <person name="Spatafora J.W."/>
            <person name="Lail K."/>
            <person name="Amirebrahimi M."/>
            <person name="Lipzen A."/>
            <person name="Pangilinan J."/>
            <person name="Andreopoulos W."/>
            <person name="Hayes R.D."/>
            <person name="Ng V."/>
            <person name="Grigoriev I.V."/>
            <person name="Jackson S.A."/>
            <person name="Sutton T.D.S."/>
            <person name="Dobson A.D.W."/>
            <person name="Rama T."/>
        </authorList>
    </citation>
    <scope>NUCLEOTIDE SEQUENCE</scope>
    <source>
        <strain evidence="3">TRa3180A</strain>
    </source>
</reference>
<name>A0A9P7YWV4_9HELO</name>
<evidence type="ECO:0000313" key="4">
    <source>
        <dbReference type="Proteomes" id="UP000887226"/>
    </source>
</evidence>
<feature type="compositionally biased region" description="Polar residues" evidence="1">
    <location>
        <begin position="521"/>
        <end position="532"/>
    </location>
</feature>
<keyword evidence="2" id="KW-0812">Transmembrane</keyword>
<feature type="region of interest" description="Disordered" evidence="1">
    <location>
        <begin position="293"/>
        <end position="335"/>
    </location>
</feature>
<gene>
    <name evidence="3" type="ORF">BJ878DRAFT_523800</name>
</gene>
<organism evidence="3 4">
    <name type="scientific">Calycina marina</name>
    <dbReference type="NCBI Taxonomy" id="1763456"/>
    <lineage>
        <taxon>Eukaryota</taxon>
        <taxon>Fungi</taxon>
        <taxon>Dikarya</taxon>
        <taxon>Ascomycota</taxon>
        <taxon>Pezizomycotina</taxon>
        <taxon>Leotiomycetes</taxon>
        <taxon>Helotiales</taxon>
        <taxon>Pezizellaceae</taxon>
        <taxon>Calycina</taxon>
    </lineage>
</organism>
<evidence type="ECO:0000313" key="3">
    <source>
        <dbReference type="EMBL" id="KAG9240857.1"/>
    </source>
</evidence>
<feature type="compositionally biased region" description="Polar residues" evidence="1">
    <location>
        <begin position="543"/>
        <end position="555"/>
    </location>
</feature>
<dbReference type="PANTHER" id="PTHR35006:SF3">
    <property type="entry name" value="GLYOXALASE FAMILY PROTEIN (AFU_ORTHOLOGUE AFUA_3G06020)"/>
    <property type="match status" value="1"/>
</dbReference>
<dbReference type="Gene3D" id="3.10.180.10">
    <property type="entry name" value="2,3-Dihydroxybiphenyl 1,2-Dioxygenase, domain 1"/>
    <property type="match status" value="1"/>
</dbReference>
<dbReference type="EMBL" id="MU254327">
    <property type="protein sequence ID" value="KAG9240857.1"/>
    <property type="molecule type" value="Genomic_DNA"/>
</dbReference>
<dbReference type="OrthoDB" id="10249419at2759"/>
<comment type="caution">
    <text evidence="3">The sequence shown here is derived from an EMBL/GenBank/DDBJ whole genome shotgun (WGS) entry which is preliminary data.</text>
</comment>
<proteinExistence type="predicted"/>
<protein>
    <submittedName>
        <fullName evidence="3">Uncharacterized protein</fullName>
    </submittedName>
</protein>
<keyword evidence="4" id="KW-1185">Reference proteome</keyword>
<evidence type="ECO:0000256" key="2">
    <source>
        <dbReference type="SAM" id="Phobius"/>
    </source>
</evidence>
<keyword evidence="2" id="KW-1133">Transmembrane helix</keyword>
<keyword evidence="2" id="KW-0472">Membrane</keyword>
<dbReference type="AlphaFoldDB" id="A0A9P7YWV4"/>
<feature type="compositionally biased region" description="Basic and acidic residues" evidence="1">
    <location>
        <begin position="487"/>
        <end position="499"/>
    </location>
</feature>
<dbReference type="PANTHER" id="PTHR35006">
    <property type="entry name" value="GLYOXALASE FAMILY PROTEIN (AFU_ORTHOLOGUE AFUA_5G14830)"/>
    <property type="match status" value="1"/>
</dbReference>
<feature type="compositionally biased region" description="Polar residues" evidence="1">
    <location>
        <begin position="316"/>
        <end position="329"/>
    </location>
</feature>
<feature type="region of interest" description="Disordered" evidence="1">
    <location>
        <begin position="432"/>
        <end position="581"/>
    </location>
</feature>
<dbReference type="Proteomes" id="UP000887226">
    <property type="component" value="Unassembled WGS sequence"/>
</dbReference>
<accession>A0A9P7YWV4</accession>
<sequence length="622" mass="67252">MREGFTEATSLGITMHSCLNWMTAFGLLLIVFVVGVTCSCDHDPSTTIAFSRLKITCVLKTCVVVFFSLLYLFDSLGALCLLALSYDFILCNEDPPHFLTGQLVKGFLVPHYRIFVLCCSWMSFVSGTHGMSTGLHIDMVAAPSHFPIIEVSHLPSAASFYAASCQPLGLAYLSCSPARLHFGYISDQGPQVVFTLQQSPVIPPRPSQITLLAQSPKAVNDFYQRSLAASTLQRDPSFAKDGEETIAKTRDLDGNMLEAIYSSRKPTLEITNTAKEARRVLDWQHDVARSVAVDQPHDDAQGRSPERSSGALSRPPVSNRQPDSYTVSQPPMRLVRHDTVNKETYRCPDAGSGGFSGMKLVGTLLGAALGGAAAYAMVQADPPPPAPVRRASHDQYTPIVEQRPSRSSPTYKPEPKYVAQYTIAAAPAPMSRIEEASTSSHTKSHAARERSINDVGSRHNRALTILPRLSSKSPEAATESHASHTTNKLERRSERDGLSSHHGVSKGAESYVSARTHHTARSTTSNHGTQIQYVAEPARSRVSAGSGNSASTVRVSPTKDGGDRRSTVSARHVPLPPSVMSARNVPLPSSVMGGNYAASIAPSSDPKLYTLHEITLLRVPVP</sequence>
<feature type="transmembrane region" description="Helical" evidence="2">
    <location>
        <begin position="61"/>
        <end position="86"/>
    </location>
</feature>
<evidence type="ECO:0000256" key="1">
    <source>
        <dbReference type="SAM" id="MobiDB-lite"/>
    </source>
</evidence>
<feature type="compositionally biased region" description="Basic and acidic residues" evidence="1">
    <location>
        <begin position="295"/>
        <end position="306"/>
    </location>
</feature>
<dbReference type="InterPro" id="IPR029068">
    <property type="entry name" value="Glyas_Bleomycin-R_OHBP_Dase"/>
</dbReference>
<feature type="transmembrane region" description="Helical" evidence="2">
    <location>
        <begin position="20"/>
        <end position="40"/>
    </location>
</feature>